<evidence type="ECO:0000313" key="4">
    <source>
        <dbReference type="EMBL" id="KIY67744.1"/>
    </source>
</evidence>
<evidence type="ECO:0000256" key="1">
    <source>
        <dbReference type="ARBA" id="ARBA00022801"/>
    </source>
</evidence>
<dbReference type="InterPro" id="IPR050300">
    <property type="entry name" value="GDXG_lipolytic_enzyme"/>
</dbReference>
<accession>A0A0D7BC69</accession>
<dbReference type="SUPFAM" id="SSF53474">
    <property type="entry name" value="alpha/beta-Hydrolases"/>
    <property type="match status" value="1"/>
</dbReference>
<gene>
    <name evidence="4" type="ORF">CYLTODRAFT_375512</name>
</gene>
<sequence>MPLVSYEPLKSLYLLFQAATTTFIRIPFWTFLAILGGRPRKSWTIKRTVLTQLIRHIIRVTEHVGPIFSEPNYHYVDVEAGGVWVPAVPRDFINEELRALAVATQAEPIHIPGYWHIPLSGDLPEGGKVVYSLHGGGYSSGSAHKSGLYVGISNAIASSSPAVKAVFALEYRTSSPRKVNAFPAALFDALSGYYYLVHNLKIPAKSIIIEGDSAGGNLALALVRYLVRSSVLPIPGALLLLSPWTDLSASHDSDPASRSTSSFRLYADYNPEVMEELAPATRAYLGGNGLGSRDWNAYISPGSRFRSLEATSFAGFPPTFISVGGAEKMYEQIITLAKKMRKDLAEKLVVYEAVDGSHDVLLFKWQEPERSQTLEAIAGWVTTL</sequence>
<dbReference type="InterPro" id="IPR029058">
    <property type="entry name" value="AB_hydrolase_fold"/>
</dbReference>
<keyword evidence="2" id="KW-1133">Transmembrane helix</keyword>
<feature type="domain" description="Alpha/beta hydrolase fold-3" evidence="3">
    <location>
        <begin position="132"/>
        <end position="351"/>
    </location>
</feature>
<dbReference type="OrthoDB" id="2152029at2759"/>
<evidence type="ECO:0000259" key="3">
    <source>
        <dbReference type="Pfam" id="PF07859"/>
    </source>
</evidence>
<dbReference type="PANTHER" id="PTHR48081:SF26">
    <property type="entry name" value="ALPHA_BETA HYDROLASE FOLD-3 DOMAIN-CONTAINING PROTEIN"/>
    <property type="match status" value="1"/>
</dbReference>
<dbReference type="STRING" id="1314674.A0A0D7BC69"/>
<proteinExistence type="predicted"/>
<evidence type="ECO:0000256" key="2">
    <source>
        <dbReference type="SAM" id="Phobius"/>
    </source>
</evidence>
<dbReference type="EMBL" id="KN880518">
    <property type="protein sequence ID" value="KIY67744.1"/>
    <property type="molecule type" value="Genomic_DNA"/>
</dbReference>
<dbReference type="GO" id="GO:0016787">
    <property type="term" value="F:hydrolase activity"/>
    <property type="evidence" value="ECO:0007669"/>
    <property type="project" value="UniProtKB-KW"/>
</dbReference>
<dbReference type="Gene3D" id="3.40.50.1820">
    <property type="entry name" value="alpha/beta hydrolase"/>
    <property type="match status" value="1"/>
</dbReference>
<name>A0A0D7BC69_9AGAR</name>
<keyword evidence="2" id="KW-0812">Transmembrane</keyword>
<dbReference type="PANTHER" id="PTHR48081">
    <property type="entry name" value="AB HYDROLASE SUPERFAMILY PROTEIN C4A8.06C"/>
    <property type="match status" value="1"/>
</dbReference>
<keyword evidence="2" id="KW-0472">Membrane</keyword>
<dbReference type="Proteomes" id="UP000054007">
    <property type="component" value="Unassembled WGS sequence"/>
</dbReference>
<dbReference type="Pfam" id="PF07859">
    <property type="entry name" value="Abhydrolase_3"/>
    <property type="match status" value="1"/>
</dbReference>
<keyword evidence="1 4" id="KW-0378">Hydrolase</keyword>
<evidence type="ECO:0000313" key="5">
    <source>
        <dbReference type="Proteomes" id="UP000054007"/>
    </source>
</evidence>
<protein>
    <submittedName>
        <fullName evidence="4">Alpha/beta-hydrolase</fullName>
    </submittedName>
</protein>
<reference evidence="4 5" key="1">
    <citation type="journal article" date="2015" name="Fungal Genet. Biol.">
        <title>Evolution of novel wood decay mechanisms in Agaricales revealed by the genome sequences of Fistulina hepatica and Cylindrobasidium torrendii.</title>
        <authorList>
            <person name="Floudas D."/>
            <person name="Held B.W."/>
            <person name="Riley R."/>
            <person name="Nagy L.G."/>
            <person name="Koehler G."/>
            <person name="Ransdell A.S."/>
            <person name="Younus H."/>
            <person name="Chow J."/>
            <person name="Chiniquy J."/>
            <person name="Lipzen A."/>
            <person name="Tritt A."/>
            <person name="Sun H."/>
            <person name="Haridas S."/>
            <person name="LaButti K."/>
            <person name="Ohm R.A."/>
            <person name="Kues U."/>
            <person name="Blanchette R.A."/>
            <person name="Grigoriev I.V."/>
            <person name="Minto R.E."/>
            <person name="Hibbett D.S."/>
        </authorList>
    </citation>
    <scope>NUCLEOTIDE SEQUENCE [LARGE SCALE GENOMIC DNA]</scope>
    <source>
        <strain evidence="4 5">FP15055 ss-10</strain>
    </source>
</reference>
<dbReference type="AlphaFoldDB" id="A0A0D7BC69"/>
<dbReference type="InterPro" id="IPR013094">
    <property type="entry name" value="AB_hydrolase_3"/>
</dbReference>
<feature type="transmembrane region" description="Helical" evidence="2">
    <location>
        <begin position="12"/>
        <end position="37"/>
    </location>
</feature>
<keyword evidence="5" id="KW-1185">Reference proteome</keyword>
<organism evidence="4 5">
    <name type="scientific">Cylindrobasidium torrendii FP15055 ss-10</name>
    <dbReference type="NCBI Taxonomy" id="1314674"/>
    <lineage>
        <taxon>Eukaryota</taxon>
        <taxon>Fungi</taxon>
        <taxon>Dikarya</taxon>
        <taxon>Basidiomycota</taxon>
        <taxon>Agaricomycotina</taxon>
        <taxon>Agaricomycetes</taxon>
        <taxon>Agaricomycetidae</taxon>
        <taxon>Agaricales</taxon>
        <taxon>Marasmiineae</taxon>
        <taxon>Physalacriaceae</taxon>
        <taxon>Cylindrobasidium</taxon>
    </lineage>
</organism>